<dbReference type="Gene3D" id="2.30.29.30">
    <property type="entry name" value="Pleckstrin-homology domain (PH domain)/Phosphotyrosine-binding domain (PTB)"/>
    <property type="match status" value="2"/>
</dbReference>
<dbReference type="InterPro" id="IPR040608">
    <property type="entry name" value="Snf8/Vps36"/>
</dbReference>
<evidence type="ECO:0000256" key="1">
    <source>
        <dbReference type="ARBA" id="ARBA00009697"/>
    </source>
</evidence>
<gene>
    <name evidence="10" type="ORF">M408DRAFT_72594</name>
</gene>
<reference evidence="11" key="2">
    <citation type="submission" date="2015-01" db="EMBL/GenBank/DDBJ databases">
        <title>Evolutionary Origins and Diversification of the Mycorrhizal Mutualists.</title>
        <authorList>
            <consortium name="DOE Joint Genome Institute"/>
            <consortium name="Mycorrhizal Genomics Consortium"/>
            <person name="Kohler A."/>
            <person name="Kuo A."/>
            <person name="Nagy L.G."/>
            <person name="Floudas D."/>
            <person name="Copeland A."/>
            <person name="Barry K.W."/>
            <person name="Cichocki N."/>
            <person name="Veneault-Fourrey C."/>
            <person name="LaButti K."/>
            <person name="Lindquist E.A."/>
            <person name="Lipzen A."/>
            <person name="Lundell T."/>
            <person name="Morin E."/>
            <person name="Murat C."/>
            <person name="Riley R."/>
            <person name="Ohm R."/>
            <person name="Sun H."/>
            <person name="Tunlid A."/>
            <person name="Henrissat B."/>
            <person name="Grigoriev I.V."/>
            <person name="Hibbett D.S."/>
            <person name="Martin F."/>
        </authorList>
    </citation>
    <scope>NUCLEOTIDE SEQUENCE [LARGE SCALE GENOMIC DNA]</scope>
    <source>
        <strain evidence="11">MAFF 305830</strain>
    </source>
</reference>
<organism evidence="10 11">
    <name type="scientific">Serendipita vermifera MAFF 305830</name>
    <dbReference type="NCBI Taxonomy" id="933852"/>
    <lineage>
        <taxon>Eukaryota</taxon>
        <taxon>Fungi</taxon>
        <taxon>Dikarya</taxon>
        <taxon>Basidiomycota</taxon>
        <taxon>Agaricomycotina</taxon>
        <taxon>Agaricomycetes</taxon>
        <taxon>Sebacinales</taxon>
        <taxon>Serendipitaceae</taxon>
        <taxon>Serendipita</taxon>
    </lineage>
</organism>
<keyword evidence="3" id="KW-0479">Metal-binding</keyword>
<evidence type="ECO:0000256" key="8">
    <source>
        <dbReference type="SAM" id="MobiDB-lite"/>
    </source>
</evidence>
<evidence type="ECO:0000256" key="6">
    <source>
        <dbReference type="ARBA" id="ARBA00022927"/>
    </source>
</evidence>
<dbReference type="InterPro" id="IPR036390">
    <property type="entry name" value="WH_DNA-bd_sf"/>
</dbReference>
<evidence type="ECO:0000313" key="11">
    <source>
        <dbReference type="Proteomes" id="UP000054097"/>
    </source>
</evidence>
<dbReference type="EMBL" id="KN824305">
    <property type="protein sequence ID" value="KIM26587.1"/>
    <property type="molecule type" value="Genomic_DNA"/>
</dbReference>
<dbReference type="GO" id="GO:0043130">
    <property type="term" value="F:ubiquitin binding"/>
    <property type="evidence" value="ECO:0007669"/>
    <property type="project" value="UniProtKB-UniRule"/>
</dbReference>
<dbReference type="GO" id="GO:0043328">
    <property type="term" value="P:protein transport to vacuole involved in ubiquitin-dependent protein catabolic process via the multivesicular body sorting pathway"/>
    <property type="evidence" value="ECO:0007669"/>
    <property type="project" value="UniProtKB-UniRule"/>
</dbReference>
<dbReference type="Pfam" id="PF11605">
    <property type="entry name" value="Vps36_ESCRT-II"/>
    <property type="match status" value="1"/>
</dbReference>
<dbReference type="HOGENOM" id="CLU_015433_3_0_1"/>
<comment type="function">
    <text evidence="7">Component of the ESCRT-II complex (endosomal sorting complex required for transport II), which is required for multivesicular body (MVB) formation and sorting of endosomal cargo proteins into MVBs.</text>
</comment>
<sequence>MEAHGTAIDGSIAVPALLYPDETLLGDQDGVGLYEGNNKAPNHQLGSIHVTSHRLIYIDTIHPRRRSLEFELRRITQTEFYAGFLTSSAKITLFFQPPNTNLGGGSQQDRETTFRWECEICGNVNVYTGLVPPSACQLCGIPRAANKPPQPEATTQPRDIPTSHSSYLSPGHSRSDNAQLACSICTFLNHPSLRNCEMCGTPLPKRTNAPDALGPSRVNKSAPASRPSSPESKENINILKISFRRGGDKAFYATLKTALEAKVWDVVEPQAKAKNRTGIHGLVELRRNEVESTQTNMDTALTDLEALMNQAGEMVALAEEFNRVLMEHEAQRQQLPEDAQFIISSSMARLGLTSPVLATTNATDAKEEGWLEDLAKQLAVVLTGAKGGSGGGLMHARGMIALDEVWGAWNRVRGVSLIPPSTFMQVLPLLSQHTNPPVLTRAFHSNLKVVHTPWYSQREFTPRLLAFLEAAGPKSTVQVAQQESIAVGLIAEMIAAAEQEGRVVRDEESEGMAGKEIKWWPNYFEGYVWDGD</sequence>
<comment type="subcellular location">
    <subcellularLocation>
        <location evidence="7">Cytoplasm</location>
    </subcellularLocation>
    <subcellularLocation>
        <location evidence="7">Endosome</location>
    </subcellularLocation>
</comment>
<keyword evidence="4" id="KW-0863">Zinc-finger</keyword>
<dbReference type="Pfam" id="PF04157">
    <property type="entry name" value="EAP30"/>
    <property type="match status" value="1"/>
</dbReference>
<dbReference type="InterPro" id="IPR037855">
    <property type="entry name" value="Vps36"/>
</dbReference>
<keyword evidence="7" id="KW-0963">Cytoplasm</keyword>
<keyword evidence="7" id="KW-0967">Endosome</keyword>
<dbReference type="GO" id="GO:0032266">
    <property type="term" value="F:phosphatidylinositol-3-phosphate binding"/>
    <property type="evidence" value="ECO:0007669"/>
    <property type="project" value="UniProtKB-UniRule"/>
</dbReference>
<name>A0A0C2XBU7_SERVB</name>
<evidence type="ECO:0000256" key="5">
    <source>
        <dbReference type="ARBA" id="ARBA00022833"/>
    </source>
</evidence>
<dbReference type="InterPro" id="IPR011993">
    <property type="entry name" value="PH-like_dom_sf"/>
</dbReference>
<feature type="compositionally biased region" description="Polar residues" evidence="8">
    <location>
        <begin position="152"/>
        <end position="168"/>
    </location>
</feature>
<dbReference type="SUPFAM" id="SSF50729">
    <property type="entry name" value="PH domain-like"/>
    <property type="match status" value="2"/>
</dbReference>
<dbReference type="InterPro" id="IPR021648">
    <property type="entry name" value="GLUE_dom"/>
</dbReference>
<dbReference type="PANTHER" id="PTHR13128">
    <property type="entry name" value="VACUOLAR PROTEIN-SORTING-ASSOCIATED PROTEIN 36"/>
    <property type="match status" value="1"/>
</dbReference>
<dbReference type="Proteomes" id="UP000054097">
    <property type="component" value="Unassembled WGS sequence"/>
</dbReference>
<evidence type="ECO:0000256" key="7">
    <source>
        <dbReference type="RuleBase" id="RU367095"/>
    </source>
</evidence>
<comment type="subunit">
    <text evidence="7">Component of the endosomal sorting complex required for transport II (ESCRT-II).</text>
</comment>
<evidence type="ECO:0000256" key="4">
    <source>
        <dbReference type="ARBA" id="ARBA00022771"/>
    </source>
</evidence>
<dbReference type="AlphaFoldDB" id="A0A0C2XBU7"/>
<dbReference type="OrthoDB" id="271448at2759"/>
<feature type="compositionally biased region" description="Low complexity" evidence="8">
    <location>
        <begin position="220"/>
        <end position="230"/>
    </location>
</feature>
<evidence type="ECO:0000256" key="3">
    <source>
        <dbReference type="ARBA" id="ARBA00022723"/>
    </source>
</evidence>
<feature type="region of interest" description="Disordered" evidence="8">
    <location>
        <begin position="145"/>
        <end position="172"/>
    </location>
</feature>
<reference evidence="10 11" key="1">
    <citation type="submission" date="2014-04" db="EMBL/GenBank/DDBJ databases">
        <authorList>
            <consortium name="DOE Joint Genome Institute"/>
            <person name="Kuo A."/>
            <person name="Zuccaro A."/>
            <person name="Kohler A."/>
            <person name="Nagy L.G."/>
            <person name="Floudas D."/>
            <person name="Copeland A."/>
            <person name="Barry K.W."/>
            <person name="Cichocki N."/>
            <person name="Veneault-Fourrey C."/>
            <person name="LaButti K."/>
            <person name="Lindquist E.A."/>
            <person name="Lipzen A."/>
            <person name="Lundell T."/>
            <person name="Morin E."/>
            <person name="Murat C."/>
            <person name="Sun H."/>
            <person name="Tunlid A."/>
            <person name="Henrissat B."/>
            <person name="Grigoriev I.V."/>
            <person name="Hibbett D.S."/>
            <person name="Martin F."/>
            <person name="Nordberg H.P."/>
            <person name="Cantor M.N."/>
            <person name="Hua S.X."/>
        </authorList>
    </citation>
    <scope>NUCLEOTIDE SEQUENCE [LARGE SCALE GENOMIC DNA]</scope>
    <source>
        <strain evidence="10 11">MAFF 305830</strain>
    </source>
</reference>
<dbReference type="GO" id="GO:0008270">
    <property type="term" value="F:zinc ion binding"/>
    <property type="evidence" value="ECO:0007669"/>
    <property type="project" value="UniProtKB-KW"/>
</dbReference>
<dbReference type="STRING" id="933852.A0A0C2XBU7"/>
<dbReference type="SMART" id="SM00547">
    <property type="entry name" value="ZnF_RBZ"/>
    <property type="match status" value="2"/>
</dbReference>
<keyword evidence="6 7" id="KW-0653">Protein transport</keyword>
<accession>A0A0C2XBU7</accession>
<keyword evidence="5" id="KW-0862">Zinc</keyword>
<dbReference type="InterPro" id="IPR036388">
    <property type="entry name" value="WH-like_DNA-bd_sf"/>
</dbReference>
<dbReference type="PANTHER" id="PTHR13128:SF12">
    <property type="entry name" value="VACUOLAR PROTEIN-SORTING-ASSOCIATED PROTEIN 36"/>
    <property type="match status" value="1"/>
</dbReference>
<feature type="domain" description="GLUE N-terminal" evidence="9">
    <location>
        <begin position="8"/>
        <end position="271"/>
    </location>
</feature>
<dbReference type="InterPro" id="IPR001876">
    <property type="entry name" value="Znf_RanBP2"/>
</dbReference>
<protein>
    <recommendedName>
        <fullName evidence="7">Vacuolar protein-sorting-associated protein 36</fullName>
    </recommendedName>
    <alternativeName>
        <fullName evidence="7">ESCRT-II complex subunit VPS36</fullName>
    </alternativeName>
</protein>
<keyword evidence="11" id="KW-1185">Reference proteome</keyword>
<evidence type="ECO:0000313" key="10">
    <source>
        <dbReference type="EMBL" id="KIM26587.1"/>
    </source>
</evidence>
<dbReference type="Gene3D" id="1.10.10.10">
    <property type="entry name" value="Winged helix-like DNA-binding domain superfamily/Winged helix DNA-binding domain"/>
    <property type="match status" value="2"/>
</dbReference>
<dbReference type="GO" id="GO:0000814">
    <property type="term" value="C:ESCRT II complex"/>
    <property type="evidence" value="ECO:0007669"/>
    <property type="project" value="UniProtKB-UniRule"/>
</dbReference>
<dbReference type="PROSITE" id="PS51495">
    <property type="entry name" value="GLUE"/>
    <property type="match status" value="1"/>
</dbReference>
<dbReference type="SUPFAM" id="SSF46785">
    <property type="entry name" value="Winged helix' DNA-binding domain"/>
    <property type="match status" value="1"/>
</dbReference>
<dbReference type="Gene3D" id="4.10.1060.10">
    <property type="entry name" value="Zinc finger, RanBP2-type"/>
    <property type="match status" value="1"/>
</dbReference>
<comment type="similarity">
    <text evidence="1 7">Belongs to the VPS36 family.</text>
</comment>
<keyword evidence="2 7" id="KW-0813">Transport</keyword>
<evidence type="ECO:0000256" key="2">
    <source>
        <dbReference type="ARBA" id="ARBA00022448"/>
    </source>
</evidence>
<dbReference type="GO" id="GO:0031902">
    <property type="term" value="C:late endosome membrane"/>
    <property type="evidence" value="ECO:0007669"/>
    <property type="project" value="UniProtKB-UniRule"/>
</dbReference>
<feature type="region of interest" description="Disordered" evidence="8">
    <location>
        <begin position="207"/>
        <end position="233"/>
    </location>
</feature>
<proteinExistence type="inferred from homology"/>
<evidence type="ECO:0000259" key="9">
    <source>
        <dbReference type="PROSITE" id="PS51495"/>
    </source>
</evidence>
<dbReference type="Gene3D" id="6.10.140.260">
    <property type="match status" value="1"/>
</dbReference>